<keyword evidence="3" id="KW-1185">Reference proteome</keyword>
<keyword evidence="1" id="KW-0812">Transmembrane</keyword>
<keyword evidence="1" id="KW-0472">Membrane</keyword>
<dbReference type="AlphaFoldDB" id="A0A2H3CRR4"/>
<protein>
    <submittedName>
        <fullName evidence="2">Uncharacterized protein</fullName>
    </submittedName>
</protein>
<dbReference type="OrthoDB" id="3043907at2759"/>
<evidence type="ECO:0000313" key="3">
    <source>
        <dbReference type="Proteomes" id="UP000217790"/>
    </source>
</evidence>
<gene>
    <name evidence="2" type="ORF">ARMGADRAFT_1088322</name>
</gene>
<dbReference type="Proteomes" id="UP000217790">
    <property type="component" value="Unassembled WGS sequence"/>
</dbReference>
<accession>A0A2H3CRR4</accession>
<sequence length="320" mass="35842">MILAGTQRSEIPRVTFAIIDPDIHPRLVNNSTLTIVVKKSDSFIWLFVQMSIKAVLIFIGFLFGTIKSVTALRNQASDSSDAGTITVDARLPLFVGACVRPLANLPRVPEMWLTWGDCRPSSIVPFHLKDVVRGDNMEARHLLNITMHMEGHNVQNLFSADPSAYQWVALGPKNRKVVCAGDSIHASFFMVGMVTESRLTSQVSGKEICVKPMARLWPRSHAALSAMLDFNGVVLQHYNNGIRFSTMPKPFAGPFRWMDIIMVHISLCPWNKNVPVFLGLESFNLRQYPRLELHHGELMVGDIVLVVFMIGGYRSIDNIN</sequence>
<evidence type="ECO:0000256" key="1">
    <source>
        <dbReference type="SAM" id="Phobius"/>
    </source>
</evidence>
<dbReference type="EMBL" id="KZ293697">
    <property type="protein sequence ID" value="PBK84550.1"/>
    <property type="molecule type" value="Genomic_DNA"/>
</dbReference>
<dbReference type="InParanoid" id="A0A2H3CRR4"/>
<organism evidence="2 3">
    <name type="scientific">Armillaria gallica</name>
    <name type="common">Bulbous honey fungus</name>
    <name type="synonym">Armillaria bulbosa</name>
    <dbReference type="NCBI Taxonomy" id="47427"/>
    <lineage>
        <taxon>Eukaryota</taxon>
        <taxon>Fungi</taxon>
        <taxon>Dikarya</taxon>
        <taxon>Basidiomycota</taxon>
        <taxon>Agaricomycotina</taxon>
        <taxon>Agaricomycetes</taxon>
        <taxon>Agaricomycetidae</taxon>
        <taxon>Agaricales</taxon>
        <taxon>Marasmiineae</taxon>
        <taxon>Physalacriaceae</taxon>
        <taxon>Armillaria</taxon>
    </lineage>
</organism>
<evidence type="ECO:0000313" key="2">
    <source>
        <dbReference type="EMBL" id="PBK84550.1"/>
    </source>
</evidence>
<feature type="transmembrane region" description="Helical" evidence="1">
    <location>
        <begin position="43"/>
        <end position="63"/>
    </location>
</feature>
<proteinExistence type="predicted"/>
<keyword evidence="1" id="KW-1133">Transmembrane helix</keyword>
<reference evidence="3" key="1">
    <citation type="journal article" date="2017" name="Nat. Ecol. Evol.">
        <title>Genome expansion and lineage-specific genetic innovations in the forest pathogenic fungi Armillaria.</title>
        <authorList>
            <person name="Sipos G."/>
            <person name="Prasanna A.N."/>
            <person name="Walter M.C."/>
            <person name="O'Connor E."/>
            <person name="Balint B."/>
            <person name="Krizsan K."/>
            <person name="Kiss B."/>
            <person name="Hess J."/>
            <person name="Varga T."/>
            <person name="Slot J."/>
            <person name="Riley R."/>
            <person name="Boka B."/>
            <person name="Rigling D."/>
            <person name="Barry K."/>
            <person name="Lee J."/>
            <person name="Mihaltcheva S."/>
            <person name="LaButti K."/>
            <person name="Lipzen A."/>
            <person name="Waldron R."/>
            <person name="Moloney N.M."/>
            <person name="Sperisen C."/>
            <person name="Kredics L."/>
            <person name="Vagvoelgyi C."/>
            <person name="Patrignani A."/>
            <person name="Fitzpatrick D."/>
            <person name="Nagy I."/>
            <person name="Doyle S."/>
            <person name="Anderson J.B."/>
            <person name="Grigoriev I.V."/>
            <person name="Gueldener U."/>
            <person name="Muensterkoetter M."/>
            <person name="Nagy L.G."/>
        </authorList>
    </citation>
    <scope>NUCLEOTIDE SEQUENCE [LARGE SCALE GENOMIC DNA]</scope>
    <source>
        <strain evidence="3">Ar21-2</strain>
    </source>
</reference>
<name>A0A2H3CRR4_ARMGA</name>